<dbReference type="PANTHER" id="PTHR35020:SF2">
    <property type="entry name" value="N-ACETYLGLUCOSAMINE-INDUCED PROTEIN 1"/>
    <property type="match status" value="1"/>
</dbReference>
<evidence type="ECO:0000256" key="1">
    <source>
        <dbReference type="SAM" id="MobiDB-lite"/>
    </source>
</evidence>
<sequence>MTIDPQPLKKKRNHPSLLNPEERVRYIKNQNRDRALRYRQKKEAAYEHRMSQQAVLRQAAANSPTEMLDSGVNVEHRGEIDGNITVNDSAQNKPNATKNPIVDGLATQMTPPDETPVQQPQNQPPEAPAFHLTARDRQQLEADDSTFTPHSWASLAAIIRTNRLEDLLRYPSDLRRYLSWSASTRAAYGSITAFLLQERLHWTPLPSLDPEAGPQFEFVNEIPFADARDYKILRNDWPYGLEDGIVHLVVWLKTPIPTTPDTGDLTRRSRELVEGFMARVFRRAAGEGEEERGSKVLWFKNPTGLQSVRGIDHVHVLVRGVGEEVVDGWVKKNGS</sequence>
<accession>A0ABQ9NIQ1</accession>
<evidence type="ECO:0008006" key="4">
    <source>
        <dbReference type="Google" id="ProtNLM"/>
    </source>
</evidence>
<feature type="compositionally biased region" description="Polar residues" evidence="1">
    <location>
        <begin position="84"/>
        <end position="98"/>
    </location>
</feature>
<gene>
    <name evidence="2" type="ORF">H2201_007492</name>
</gene>
<feature type="region of interest" description="Disordered" evidence="1">
    <location>
        <begin position="84"/>
        <end position="128"/>
    </location>
</feature>
<evidence type="ECO:0000313" key="2">
    <source>
        <dbReference type="EMBL" id="KAJ9659090.1"/>
    </source>
</evidence>
<organism evidence="2 3">
    <name type="scientific">Coniosporium apollinis</name>
    <dbReference type="NCBI Taxonomy" id="61459"/>
    <lineage>
        <taxon>Eukaryota</taxon>
        <taxon>Fungi</taxon>
        <taxon>Dikarya</taxon>
        <taxon>Ascomycota</taxon>
        <taxon>Pezizomycotina</taxon>
        <taxon>Dothideomycetes</taxon>
        <taxon>Dothideomycetes incertae sedis</taxon>
        <taxon>Coniosporium</taxon>
    </lineage>
</organism>
<keyword evidence="3" id="KW-1185">Reference proteome</keyword>
<dbReference type="EMBL" id="JAPDRL010000079">
    <property type="protein sequence ID" value="KAJ9659090.1"/>
    <property type="molecule type" value="Genomic_DNA"/>
</dbReference>
<proteinExistence type="predicted"/>
<reference evidence="2" key="1">
    <citation type="submission" date="2022-10" db="EMBL/GenBank/DDBJ databases">
        <title>Culturing micro-colonial fungi from biological soil crusts in the Mojave desert and describing Neophaeococcomyces mojavensis, and introducing the new genera and species Taxawa tesnikishii.</title>
        <authorList>
            <person name="Kurbessoian T."/>
            <person name="Stajich J.E."/>
        </authorList>
    </citation>
    <scope>NUCLEOTIDE SEQUENCE</scope>
    <source>
        <strain evidence="2">TK_1</strain>
    </source>
</reference>
<evidence type="ECO:0000313" key="3">
    <source>
        <dbReference type="Proteomes" id="UP001172684"/>
    </source>
</evidence>
<dbReference type="Proteomes" id="UP001172684">
    <property type="component" value="Unassembled WGS sequence"/>
</dbReference>
<dbReference type="InterPro" id="IPR022036">
    <property type="entry name" value="DUF3605"/>
</dbReference>
<comment type="caution">
    <text evidence="2">The sequence shown here is derived from an EMBL/GenBank/DDBJ whole genome shotgun (WGS) entry which is preliminary data.</text>
</comment>
<dbReference type="PANTHER" id="PTHR35020">
    <property type="entry name" value="N-ACETYLGLUCOSAMINE-INDUCED PROTEIN 1"/>
    <property type="match status" value="1"/>
</dbReference>
<dbReference type="Pfam" id="PF12239">
    <property type="entry name" value="DUF3605"/>
    <property type="match status" value="1"/>
</dbReference>
<feature type="region of interest" description="Disordered" evidence="1">
    <location>
        <begin position="1"/>
        <end position="22"/>
    </location>
</feature>
<protein>
    <recommendedName>
        <fullName evidence="4">BZIP domain-containing protein</fullName>
    </recommendedName>
</protein>
<name>A0ABQ9NIQ1_9PEZI</name>